<accession>A0ABY7ZKU1</accession>
<dbReference type="Proteomes" id="UP001219605">
    <property type="component" value="Chromosome"/>
</dbReference>
<keyword evidence="1" id="KW-0472">Membrane</keyword>
<name>A0ABY7ZKU1_9ACTN</name>
<evidence type="ECO:0000256" key="1">
    <source>
        <dbReference type="SAM" id="Phobius"/>
    </source>
</evidence>
<evidence type="ECO:0008006" key="4">
    <source>
        <dbReference type="Google" id="ProtNLM"/>
    </source>
</evidence>
<organism evidence="2 3">
    <name type="scientific">Micromonospora cathayae</name>
    <dbReference type="NCBI Taxonomy" id="3028804"/>
    <lineage>
        <taxon>Bacteria</taxon>
        <taxon>Bacillati</taxon>
        <taxon>Actinomycetota</taxon>
        <taxon>Actinomycetes</taxon>
        <taxon>Micromonosporales</taxon>
        <taxon>Micromonosporaceae</taxon>
        <taxon>Micromonospora</taxon>
    </lineage>
</organism>
<keyword evidence="3" id="KW-1185">Reference proteome</keyword>
<dbReference type="RefSeq" id="WP_275030158.1">
    <property type="nucleotide sequence ID" value="NZ_CP118615.1"/>
</dbReference>
<proteinExistence type="predicted"/>
<keyword evidence="1" id="KW-1133">Transmembrane helix</keyword>
<dbReference type="EMBL" id="CP118615">
    <property type="protein sequence ID" value="WDZ83600.1"/>
    <property type="molecule type" value="Genomic_DNA"/>
</dbReference>
<gene>
    <name evidence="2" type="ORF">PVK37_24515</name>
</gene>
<dbReference type="InterPro" id="IPR027417">
    <property type="entry name" value="P-loop_NTPase"/>
</dbReference>
<sequence>MPDNIWPAVDTFLWRARFRAGRTFVRRATVGLPRRAAGRLVTWLPAAVSAALILGGLALAVDGKGLVGTAADLSVNVAASVVVGAAAVVTFVVTARRQALRRLLAVQRVTSGAGTDRPTDRVRQAGAIAAQLTDVGQSGSIVIEASAGSGRTSFLRQLVTVLSERGVVAIELDEADLTGASVVQAATERFGRLMAHAGVDAPLLRTMELLAKQRRIVVLVDGLDCRVHLSRRSSAAEAIRRRLDELSAAHLAHVAVIGANATPPEALAARIRLAPISHTALLSLVTRGAAPSRTTDGLLRRIGSDLRHLRLSLHTLRAAAADMWGDDADDEALLRTFAARIDTDGPTALLLRRLPAGVAAPAVLARRSTTPEPVAVVAWAALDRVVEHLLVHDTSQASWSDLVDGLDWSRVDGFLLGVIELERRSIVQRQERDSDQVIRFLDPELRELVVGIRLAGSVAAFRHSVARGGPAFTGELLERTAAADDGTREAVWRAGCEAAVRSGLLSAVGDAARALNSFGVSPPELSVDLLGELWEAADDAERSMFVNRLPGVLPTTTMDYLWSRLRAPLFNRTGHGLRRDIARALQSRGEAAWRRLGPQWEEAVRAAESGGLAWRDRRGPVWRRHGNALASLGWILPAVTIVVEGDEAVRVVDLLRRFAETTVPGGDLIDDGRADLGLEISLAEGCKDAAHVVMQSGRRLPDEVWTTAVRTVRAGRAWVSRLVALQACVLGAAAEPARISLVRHLLDEGSADGHPVTRDYSRLLADVVRTGGGDLGPDVYRSVWPDDTDALATAGNELDDGAARVLAVTTIVLNLLEARLRVAEPDQTGTRLRVGALTNDALPGCLVSRLLAHGADTGRCGCELGLCGSELRMRSLRPMSRPFAHRCLTGGDAKRTGYDRALDVHLGRIVRS</sequence>
<feature type="transmembrane region" description="Helical" evidence="1">
    <location>
        <begin position="40"/>
        <end position="61"/>
    </location>
</feature>
<evidence type="ECO:0000313" key="2">
    <source>
        <dbReference type="EMBL" id="WDZ83600.1"/>
    </source>
</evidence>
<dbReference type="SUPFAM" id="SSF52540">
    <property type="entry name" value="P-loop containing nucleoside triphosphate hydrolases"/>
    <property type="match status" value="1"/>
</dbReference>
<protein>
    <recommendedName>
        <fullName evidence="4">NACHT domain-containing protein</fullName>
    </recommendedName>
</protein>
<keyword evidence="1" id="KW-0812">Transmembrane</keyword>
<evidence type="ECO:0000313" key="3">
    <source>
        <dbReference type="Proteomes" id="UP001219605"/>
    </source>
</evidence>
<feature type="transmembrane region" description="Helical" evidence="1">
    <location>
        <begin position="73"/>
        <end position="93"/>
    </location>
</feature>
<reference evidence="2 3" key="1">
    <citation type="submission" date="2023-02" db="EMBL/GenBank/DDBJ databases">
        <authorList>
            <person name="Mo P."/>
        </authorList>
    </citation>
    <scope>NUCLEOTIDE SEQUENCE [LARGE SCALE GENOMIC DNA]</scope>
    <source>
        <strain evidence="2 3">HUAS 3</strain>
    </source>
</reference>